<accession>W9YZM9</accession>
<dbReference type="EMBL" id="JH659472">
    <property type="protein sequence ID" value="EXK24585.1"/>
    <property type="molecule type" value="Genomic_DNA"/>
</dbReference>
<name>W9YZM9_FUSOX</name>
<evidence type="ECO:0000313" key="1">
    <source>
        <dbReference type="EMBL" id="EXK24585.1"/>
    </source>
</evidence>
<organism evidence="1">
    <name type="scientific">Fusarium oxysporum f. sp. melonis 26406</name>
    <dbReference type="NCBI Taxonomy" id="1089452"/>
    <lineage>
        <taxon>Eukaryota</taxon>
        <taxon>Fungi</taxon>
        <taxon>Dikarya</taxon>
        <taxon>Ascomycota</taxon>
        <taxon>Pezizomycotina</taxon>
        <taxon>Sordariomycetes</taxon>
        <taxon>Hypocreomycetidae</taxon>
        <taxon>Hypocreales</taxon>
        <taxon>Nectriaceae</taxon>
        <taxon>Fusarium</taxon>
        <taxon>Fusarium oxysporum species complex</taxon>
    </lineage>
</organism>
<proteinExistence type="predicted"/>
<reference evidence="1" key="1">
    <citation type="submission" date="2012-04" db="EMBL/GenBank/DDBJ databases">
        <title>The Genome Sequence of Fusarium oxysporum melonis.</title>
        <authorList>
            <consortium name="The Broad Institute Genome Sequencing Platform"/>
            <person name="Ma L.-J."/>
            <person name="Gale L.R."/>
            <person name="Schwartz D.C."/>
            <person name="Zhou S."/>
            <person name="Corby-Kistler H."/>
            <person name="Young S.K."/>
            <person name="Zeng Q."/>
            <person name="Gargeya S."/>
            <person name="Fitzgerald M."/>
            <person name="Haas B."/>
            <person name="Abouelleil A."/>
            <person name="Alvarado L."/>
            <person name="Arachchi H.M."/>
            <person name="Berlin A."/>
            <person name="Brown A."/>
            <person name="Chapman S.B."/>
            <person name="Chen Z."/>
            <person name="Dunbar C."/>
            <person name="Freedman E."/>
            <person name="Gearin G."/>
            <person name="Goldberg J."/>
            <person name="Griggs A."/>
            <person name="Gujja S."/>
            <person name="Heiman D."/>
            <person name="Howarth C."/>
            <person name="Larson L."/>
            <person name="Lui A."/>
            <person name="MacDonald P.J.P."/>
            <person name="Montmayeur A."/>
            <person name="Murphy C."/>
            <person name="Neiman D."/>
            <person name="Pearson M."/>
            <person name="Priest M."/>
            <person name="Roberts A."/>
            <person name="Saif S."/>
            <person name="Shea T."/>
            <person name="Shenoy N."/>
            <person name="Sisk P."/>
            <person name="Stolte C."/>
            <person name="Sykes S."/>
            <person name="Wortman J."/>
            <person name="Nusbaum C."/>
            <person name="Birren B."/>
        </authorList>
    </citation>
    <scope>NUCLEOTIDE SEQUENCE</scope>
    <source>
        <strain evidence="1">26406</strain>
    </source>
</reference>
<dbReference type="VEuPathDB" id="FungiDB:FOMG_18706"/>
<dbReference type="Proteomes" id="UP000030703">
    <property type="component" value="Unassembled WGS sequence"/>
</dbReference>
<sequence>MLCISTHQNEFTRSTRQMSWRLHDYGDLLSRRSSAKSTLRFSWTMFWLTTQL</sequence>
<protein>
    <submittedName>
        <fullName evidence="1">Uncharacterized protein</fullName>
    </submittedName>
</protein>
<gene>
    <name evidence="1" type="ORF">FOMG_18706</name>
</gene>
<dbReference type="AlphaFoldDB" id="W9YZM9"/>
<dbReference type="HOGENOM" id="CLU_3087305_0_0_1"/>
<reference evidence="1" key="2">
    <citation type="submission" date="2012-05" db="EMBL/GenBank/DDBJ databases">
        <title>Annotation of the Genome Sequence of Fusarium oxysporum f. sp. melonis 26406.</title>
        <authorList>
            <consortium name="The Broad Institute Genomics Platform"/>
            <person name="Ma L.-J."/>
            <person name="Corby-Kistler H."/>
            <person name="Broz K."/>
            <person name="Gale L.R."/>
            <person name="Jonkers W."/>
            <person name="O'Donnell K."/>
            <person name="Ploetz R."/>
            <person name="Steinberg C."/>
            <person name="Schwartz D.C."/>
            <person name="VanEtten H."/>
            <person name="Zhou S."/>
            <person name="Young S.K."/>
            <person name="Zeng Q."/>
            <person name="Gargeya S."/>
            <person name="Fitzgerald M."/>
            <person name="Abouelleil A."/>
            <person name="Alvarado L."/>
            <person name="Chapman S.B."/>
            <person name="Gainer-Dewar J."/>
            <person name="Goldberg J."/>
            <person name="Griggs A."/>
            <person name="Gujja S."/>
            <person name="Hansen M."/>
            <person name="Howarth C."/>
            <person name="Imamovic A."/>
            <person name="Ireland A."/>
            <person name="Larimer J."/>
            <person name="McCowan C."/>
            <person name="Murphy C."/>
            <person name="Pearson M."/>
            <person name="Poon T.W."/>
            <person name="Priest M."/>
            <person name="Roberts A."/>
            <person name="Saif S."/>
            <person name="Shea T."/>
            <person name="Sykes S."/>
            <person name="Wortman J."/>
            <person name="Nusbaum C."/>
            <person name="Birren B."/>
        </authorList>
    </citation>
    <scope>NUCLEOTIDE SEQUENCE</scope>
    <source>
        <strain evidence="1">26406</strain>
    </source>
</reference>